<dbReference type="EMBL" id="KF926093">
    <property type="protein sequence ID" value="AHC94132.1"/>
    <property type="molecule type" value="Genomic_DNA"/>
</dbReference>
<dbReference type="RefSeq" id="YP_009006932.1">
    <property type="nucleotide sequence ID" value="NC_023574.1"/>
</dbReference>
<dbReference type="Proteomes" id="UP000018883">
    <property type="component" value="Segment"/>
</dbReference>
<sequence>MNKKDFYKALTQGIKITSKIQGIENIDIHTIQNPDFDLYIGLPIEKRSTYGNRILLKICRNVLTIKFFKALGNGKYKEETKTIDYRYNYRSNMVILTEEEILKFLRKDFVTEI</sequence>
<organism evidence="1 2">
    <name type="scientific">Lactococcus phage phiL47</name>
    <dbReference type="NCBI Taxonomy" id="1412875"/>
    <lineage>
        <taxon>Viruses</taxon>
        <taxon>Duplodnaviria</taxon>
        <taxon>Heunggongvirae</taxon>
        <taxon>Uroviricota</taxon>
        <taxon>Caudoviricetes</taxon>
        <taxon>Audreyjarvisvirus</taxon>
        <taxon>Audreyjarvisvirus L47</taxon>
    </lineage>
</organism>
<protein>
    <submittedName>
        <fullName evidence="1">LamB/ Ycsf family protein</fullName>
    </submittedName>
</protein>
<dbReference type="KEGG" id="vg:18503609"/>
<keyword evidence="2" id="KW-1185">Reference proteome</keyword>
<gene>
    <name evidence="1" type="ORF">T548_0054</name>
</gene>
<name>V9VHW0_9CAUD</name>
<evidence type="ECO:0000313" key="2">
    <source>
        <dbReference type="Proteomes" id="UP000018883"/>
    </source>
</evidence>
<accession>V9VHW0</accession>
<proteinExistence type="predicted"/>
<reference evidence="1 2" key="1">
    <citation type="journal article" date="2014" name="Front. Microbiol.">
        <title>Phages of non-dairy lactococci: isolation and characterization of ?L47, a phage infecting the grass isolate Lactococcus lactis ssp. cremoris DPC6860.</title>
        <authorList>
            <person name="Cavanagh D."/>
            <person name="Guinane C.M."/>
            <person name="Neve H."/>
            <person name="Coffey A."/>
            <person name="Ross R.P."/>
            <person name="Fitzgerald G.F."/>
            <person name="McAuliffe O."/>
        </authorList>
    </citation>
    <scope>NUCLEOTIDE SEQUENCE [LARGE SCALE GENOMIC DNA]</scope>
</reference>
<dbReference type="OrthoDB" id="33968at10239"/>
<dbReference type="GeneID" id="18503609"/>
<evidence type="ECO:0000313" key="1">
    <source>
        <dbReference type="EMBL" id="AHC94132.1"/>
    </source>
</evidence>